<organism evidence="3 4">
    <name type="scientific">Pandoravirus inopinatum</name>
    <dbReference type="NCBI Taxonomy" id="1605721"/>
    <lineage>
        <taxon>Viruses</taxon>
        <taxon>Pandoravirus</taxon>
    </lineage>
</organism>
<keyword evidence="2" id="KW-0812">Transmembrane</keyword>
<keyword evidence="2" id="KW-0472">Membrane</keyword>
<evidence type="ECO:0000313" key="3">
    <source>
        <dbReference type="EMBL" id="AJF98225.1"/>
    </source>
</evidence>
<feature type="region of interest" description="Disordered" evidence="1">
    <location>
        <begin position="1"/>
        <end position="47"/>
    </location>
</feature>
<sequence length="597" mass="64064">MQQVKPREGLDKNEKGDQRAARQSGRSSKMEWQPQSIGVERRRPARRPAKPHVFFIVSCAKKKSRDFETARRGRCSPSDAPSLLPPSRPGGIKDGEKDDIAPERGTVTPRLRCGPAATIRLNCRGKKKENHKSDWLLRWAAALPSFAAPALVFLPIHRTTPPPRSMASSAHFASVSTSPSSPRLGSPAPMLLEQENRPPSSPPPPVSSSAGTPMSGEAVPAVRYLASPYLEAIQCEWSANPDSCVMLVQSAAPPLPPQYEINSLTRALEGMAIDDPVAAMLSCAVTDNPIVREAWTRARVSVVDHRHGNTITVSAAYYAFVATVLGVKGLVPVVHAMVRAVLYAYMAWSTDDEALMRTWVPDPNLCAAIASCASRAPVDEGGPKRTSPVLAAAGITMETASTRDLTSWLVMPTERLCASGVPEALFGGRLLAATGPGLAREPHTVRVANLEPGTFAVPPDLALSGDRAIHRVRSISPRDLLRLAGWTESEPPPARDVVSLLPVNDPAFWKRLRAFVDASIIAYMPGAEGVSAGCASLARGGYVPRLSQLFAADLCVVSVHGLPCLFMAPRRLDSTLWTRAFEAVGLNSPFASLPPPS</sequence>
<name>A0A0B5J8I7_9VIRU</name>
<feature type="transmembrane region" description="Helical" evidence="2">
    <location>
        <begin position="136"/>
        <end position="156"/>
    </location>
</feature>
<reference evidence="3 4" key="1">
    <citation type="journal article" date="2015" name="Parasitol. Res.">
        <title>Viruses in close associations with free-living amoebae.</title>
        <authorList>
            <person name="Scheid P."/>
        </authorList>
    </citation>
    <scope>NUCLEOTIDE SEQUENCE [LARGE SCALE GENOMIC DNA]</scope>
    <source>
        <strain evidence="3">KlaHel</strain>
    </source>
</reference>
<feature type="region of interest" description="Disordered" evidence="1">
    <location>
        <begin position="63"/>
        <end position="110"/>
    </location>
</feature>
<protein>
    <submittedName>
        <fullName evidence="3">Uncharacterized protein</fullName>
    </submittedName>
</protein>
<dbReference type="EMBL" id="KP136319">
    <property type="protein sequence ID" value="AJF98225.1"/>
    <property type="molecule type" value="Genomic_DNA"/>
</dbReference>
<feature type="compositionally biased region" description="Polar residues" evidence="1">
    <location>
        <begin position="174"/>
        <end position="183"/>
    </location>
</feature>
<feature type="compositionally biased region" description="Basic and acidic residues" evidence="1">
    <location>
        <begin position="91"/>
        <end position="102"/>
    </location>
</feature>
<evidence type="ECO:0000256" key="1">
    <source>
        <dbReference type="SAM" id="MobiDB-lite"/>
    </source>
</evidence>
<accession>A0A0B5J8I7</accession>
<feature type="compositionally biased region" description="Basic and acidic residues" evidence="1">
    <location>
        <begin position="1"/>
        <end position="20"/>
    </location>
</feature>
<feature type="region of interest" description="Disordered" evidence="1">
    <location>
        <begin position="163"/>
        <end position="214"/>
    </location>
</feature>
<keyword evidence="2" id="KW-1133">Transmembrane helix</keyword>
<evidence type="ECO:0000313" key="4">
    <source>
        <dbReference type="Proteomes" id="UP000202511"/>
    </source>
</evidence>
<dbReference type="RefSeq" id="YP_009120460.1">
    <property type="nucleotide sequence ID" value="NC_026440.1"/>
</dbReference>
<dbReference type="Proteomes" id="UP000202511">
    <property type="component" value="Segment"/>
</dbReference>
<dbReference type="KEGG" id="vg:23463142"/>
<evidence type="ECO:0000256" key="2">
    <source>
        <dbReference type="SAM" id="Phobius"/>
    </source>
</evidence>
<dbReference type="GeneID" id="23463142"/>
<proteinExistence type="predicted"/>